<evidence type="ECO:0000256" key="2">
    <source>
        <dbReference type="ARBA" id="ARBA00022729"/>
    </source>
</evidence>
<organism evidence="6 7">
    <name type="scientific">Streptomyces daqingensis</name>
    <dbReference type="NCBI Taxonomy" id="1472640"/>
    <lineage>
        <taxon>Bacteria</taxon>
        <taxon>Bacillati</taxon>
        <taxon>Actinomycetota</taxon>
        <taxon>Actinomycetes</taxon>
        <taxon>Kitasatosporales</taxon>
        <taxon>Streptomycetaceae</taxon>
        <taxon>Streptomyces</taxon>
    </lineage>
</organism>
<dbReference type="PANTHER" id="PTHR39160:SF4">
    <property type="entry name" value="RESUSCITATION-PROMOTING FACTOR RPFB"/>
    <property type="match status" value="1"/>
</dbReference>
<feature type="compositionally biased region" description="Low complexity" evidence="4">
    <location>
        <begin position="119"/>
        <end position="135"/>
    </location>
</feature>
<proteinExistence type="inferred from homology"/>
<dbReference type="SMART" id="SM01208">
    <property type="entry name" value="G5"/>
    <property type="match status" value="1"/>
</dbReference>
<sequence length="549" mass="58406">MSQSQSQGSHRAVRRAERLTRVQAATVPRVPEQGYGPPPRGHSVRPGRPAMYVPPVYAQPPGRLQPDRTPSSPAPGGYERNPDDTYRPSYEARRPSGVQARAATAPAPASAPAAPPGARPASTPRSRSVSRPVPGFGSGSGSGDVPRPARTARPRTEAAPASGGPVVRPAGGRAAARRAERARRAAQRPETLRRLVPQALVVAFLAGGTTAFVAHDKTVHLTVDGQARTVHTFADDVGELLDEQDVPVGGHDEVGPSPRHAIADGEKVAVRHGRRIDLTLDGDRSRVWTTAATVTGALRQLGVRTEGARLSTAPDARIGQDGITLEVVTERSITFLADGREKTVSTNAATVLEALGDAGIELGGLDATSAPIDSFPREGQTVTVMRVTGREKVKEEHIPFKTVRQADPTLLRGTEVVSRAGRPGLRRVTYRLRTVDGVREKPRRIAVEVLRRPREQIVRVGTSPLSVPGADHLNWAALAQCESGGRPGAVDASGHHGGLYQLDHSTWNGLGGSGRPEHAPPGEQTYRAKKLYVSQGASPWPYCGRKLAR</sequence>
<comment type="caution">
    <text evidence="6">The sequence shown here is derived from an EMBL/GenBank/DDBJ whole genome shotgun (WGS) entry which is preliminary data.</text>
</comment>
<evidence type="ECO:0000256" key="3">
    <source>
        <dbReference type="ARBA" id="ARBA00022801"/>
    </source>
</evidence>
<dbReference type="CDD" id="cd13925">
    <property type="entry name" value="RPF"/>
    <property type="match status" value="1"/>
</dbReference>
<dbReference type="Proteomes" id="UP000631535">
    <property type="component" value="Unassembled WGS sequence"/>
</dbReference>
<dbReference type="InterPro" id="IPR007137">
    <property type="entry name" value="DUF348"/>
</dbReference>
<dbReference type="InterPro" id="IPR051933">
    <property type="entry name" value="Resuscitation_pf_RpfB"/>
</dbReference>
<keyword evidence="3" id="KW-0378">Hydrolase</keyword>
<evidence type="ECO:0000313" key="6">
    <source>
        <dbReference type="EMBL" id="GGO50662.1"/>
    </source>
</evidence>
<feature type="region of interest" description="Disordered" evidence="4">
    <location>
        <begin position="1"/>
        <end position="190"/>
    </location>
</feature>
<feature type="domain" description="G5" evidence="5">
    <location>
        <begin position="384"/>
        <end position="464"/>
    </location>
</feature>
<protein>
    <recommendedName>
        <fullName evidence="5">G5 domain-containing protein</fullName>
    </recommendedName>
</protein>
<dbReference type="InterPro" id="IPR010618">
    <property type="entry name" value="RPF"/>
</dbReference>
<comment type="similarity">
    <text evidence="1">Belongs to the transglycosylase family. Rpf subfamily.</text>
</comment>
<reference evidence="7" key="1">
    <citation type="journal article" date="2019" name="Int. J. Syst. Evol. Microbiol.">
        <title>The Global Catalogue of Microorganisms (GCM) 10K type strain sequencing project: providing services to taxonomists for standard genome sequencing and annotation.</title>
        <authorList>
            <consortium name="The Broad Institute Genomics Platform"/>
            <consortium name="The Broad Institute Genome Sequencing Center for Infectious Disease"/>
            <person name="Wu L."/>
            <person name="Ma J."/>
        </authorList>
    </citation>
    <scope>NUCLEOTIDE SEQUENCE [LARGE SCALE GENOMIC DNA]</scope>
    <source>
        <strain evidence="7">CGMCC 4.7178</strain>
    </source>
</reference>
<dbReference type="PROSITE" id="PS51109">
    <property type="entry name" value="G5"/>
    <property type="match status" value="1"/>
</dbReference>
<dbReference type="Pfam" id="PF03990">
    <property type="entry name" value="DUF348"/>
    <property type="match status" value="3"/>
</dbReference>
<feature type="compositionally biased region" description="Basic and acidic residues" evidence="4">
    <location>
        <begin position="80"/>
        <end position="94"/>
    </location>
</feature>
<evidence type="ECO:0000256" key="1">
    <source>
        <dbReference type="ARBA" id="ARBA00010830"/>
    </source>
</evidence>
<dbReference type="InterPro" id="IPR023346">
    <property type="entry name" value="Lysozyme-like_dom_sf"/>
</dbReference>
<dbReference type="EMBL" id="BMMP01000009">
    <property type="protein sequence ID" value="GGO50662.1"/>
    <property type="molecule type" value="Genomic_DNA"/>
</dbReference>
<name>A0ABQ2MF60_9ACTN</name>
<dbReference type="Gene3D" id="1.10.530.10">
    <property type="match status" value="1"/>
</dbReference>
<dbReference type="Gene3D" id="2.20.230.10">
    <property type="entry name" value="Resuscitation-promoting factor rpfb"/>
    <property type="match status" value="1"/>
</dbReference>
<feature type="compositionally biased region" description="Low complexity" evidence="4">
    <location>
        <begin position="100"/>
        <end position="112"/>
    </location>
</feature>
<accession>A0ABQ2MF60</accession>
<keyword evidence="7" id="KW-1185">Reference proteome</keyword>
<dbReference type="Pfam" id="PF06737">
    <property type="entry name" value="Transglycosylas"/>
    <property type="match status" value="1"/>
</dbReference>
<evidence type="ECO:0000256" key="4">
    <source>
        <dbReference type="SAM" id="MobiDB-lite"/>
    </source>
</evidence>
<feature type="compositionally biased region" description="Low complexity" evidence="4">
    <location>
        <begin position="143"/>
        <end position="174"/>
    </location>
</feature>
<dbReference type="SUPFAM" id="SSF53955">
    <property type="entry name" value="Lysozyme-like"/>
    <property type="match status" value="1"/>
</dbReference>
<dbReference type="InterPro" id="IPR011098">
    <property type="entry name" value="G5_dom"/>
</dbReference>
<keyword evidence="2" id="KW-0732">Signal</keyword>
<dbReference type="Pfam" id="PF07501">
    <property type="entry name" value="G5"/>
    <property type="match status" value="1"/>
</dbReference>
<evidence type="ECO:0000259" key="5">
    <source>
        <dbReference type="PROSITE" id="PS51109"/>
    </source>
</evidence>
<evidence type="ECO:0000313" key="7">
    <source>
        <dbReference type="Proteomes" id="UP000631535"/>
    </source>
</evidence>
<dbReference type="PANTHER" id="PTHR39160">
    <property type="entry name" value="CELL WALL-BINDING PROTEIN YOCH"/>
    <property type="match status" value="1"/>
</dbReference>
<gene>
    <name evidence="6" type="ORF">GCM10012287_30900</name>
</gene>